<dbReference type="STRING" id="572036.SAMN05661099_1252"/>
<evidence type="ECO:0000256" key="5">
    <source>
        <dbReference type="ARBA" id="ARBA00023136"/>
    </source>
</evidence>
<dbReference type="Pfam" id="PF07947">
    <property type="entry name" value="YhhN"/>
    <property type="match status" value="1"/>
</dbReference>
<dbReference type="AlphaFoldDB" id="A0A1T5B438"/>
<keyword evidence="8" id="KW-1185">Reference proteome</keyword>
<evidence type="ECO:0000256" key="1">
    <source>
        <dbReference type="ARBA" id="ARBA00004141"/>
    </source>
</evidence>
<accession>A0A1T5B438</accession>
<organism evidence="7 8">
    <name type="scientific">Daejeonella lutea</name>
    <dbReference type="NCBI Taxonomy" id="572036"/>
    <lineage>
        <taxon>Bacteria</taxon>
        <taxon>Pseudomonadati</taxon>
        <taxon>Bacteroidota</taxon>
        <taxon>Sphingobacteriia</taxon>
        <taxon>Sphingobacteriales</taxon>
        <taxon>Sphingobacteriaceae</taxon>
        <taxon>Daejeonella</taxon>
    </lineage>
</organism>
<comment type="subcellular location">
    <subcellularLocation>
        <location evidence="1">Membrane</location>
        <topology evidence="1">Multi-pass membrane protein</topology>
    </subcellularLocation>
</comment>
<feature type="transmembrane region" description="Helical" evidence="6">
    <location>
        <begin position="115"/>
        <end position="134"/>
    </location>
</feature>
<dbReference type="GO" id="GO:0016787">
    <property type="term" value="F:hydrolase activity"/>
    <property type="evidence" value="ECO:0007669"/>
    <property type="project" value="TreeGrafter"/>
</dbReference>
<evidence type="ECO:0000256" key="2">
    <source>
        <dbReference type="ARBA" id="ARBA00007375"/>
    </source>
</evidence>
<protein>
    <submittedName>
        <fullName evidence="7">Uncharacterized membrane protein YhhN</fullName>
    </submittedName>
</protein>
<name>A0A1T5B438_9SPHI</name>
<keyword evidence="5 6" id="KW-0472">Membrane</keyword>
<comment type="similarity">
    <text evidence="2">Belongs to the TMEM86 family.</text>
</comment>
<dbReference type="GO" id="GO:0016020">
    <property type="term" value="C:membrane"/>
    <property type="evidence" value="ECO:0007669"/>
    <property type="project" value="UniProtKB-SubCell"/>
</dbReference>
<dbReference type="PANTHER" id="PTHR31885:SF6">
    <property type="entry name" value="GH04784P"/>
    <property type="match status" value="1"/>
</dbReference>
<evidence type="ECO:0000256" key="4">
    <source>
        <dbReference type="ARBA" id="ARBA00022989"/>
    </source>
</evidence>
<feature type="transmembrane region" description="Helical" evidence="6">
    <location>
        <begin position="198"/>
        <end position="221"/>
    </location>
</feature>
<feature type="transmembrane region" description="Helical" evidence="6">
    <location>
        <begin position="174"/>
        <end position="192"/>
    </location>
</feature>
<proteinExistence type="inferred from homology"/>
<dbReference type="RefSeq" id="WP_079701748.1">
    <property type="nucleotide sequence ID" value="NZ_FUYR01000001.1"/>
</dbReference>
<reference evidence="8" key="1">
    <citation type="submission" date="2017-02" db="EMBL/GenBank/DDBJ databases">
        <authorList>
            <person name="Varghese N."/>
            <person name="Submissions S."/>
        </authorList>
    </citation>
    <scope>NUCLEOTIDE SEQUENCE [LARGE SCALE GENOMIC DNA]</scope>
    <source>
        <strain evidence="8">DSM 22385</strain>
    </source>
</reference>
<keyword evidence="4 6" id="KW-1133">Transmembrane helix</keyword>
<feature type="transmembrane region" description="Helical" evidence="6">
    <location>
        <begin position="82"/>
        <end position="103"/>
    </location>
</feature>
<dbReference type="InterPro" id="IPR012506">
    <property type="entry name" value="TMEM86B-like"/>
</dbReference>
<sequence>MLKRHFIFTTIFLIITIANLYADIHLLRDVRLFVKPLICISLGIYFIQKVKLDIGFNRLILAALIFSLFGDCFLMFALEGNPFFICGLISFLVAHILYSLAFFRDFKNDPQASKIYGHLMLFLMGVFSLSYYSWLRDSLGDMRIPVMAYMFVISIMAILAGYRHKRVNGLSFRMIFTGAIFFVISDSILAYNKFVMPFPYSGVAIMGTYMLAQYLITIGGIERVVSLRSNR</sequence>
<feature type="transmembrane region" description="Helical" evidence="6">
    <location>
        <begin position="59"/>
        <end position="76"/>
    </location>
</feature>
<evidence type="ECO:0000256" key="3">
    <source>
        <dbReference type="ARBA" id="ARBA00022692"/>
    </source>
</evidence>
<feature type="transmembrane region" description="Helical" evidence="6">
    <location>
        <begin position="32"/>
        <end position="47"/>
    </location>
</feature>
<evidence type="ECO:0000256" key="6">
    <source>
        <dbReference type="SAM" id="Phobius"/>
    </source>
</evidence>
<feature type="transmembrane region" description="Helical" evidence="6">
    <location>
        <begin position="146"/>
        <end position="162"/>
    </location>
</feature>
<dbReference type="PANTHER" id="PTHR31885">
    <property type="entry name" value="GH04784P"/>
    <property type="match status" value="1"/>
</dbReference>
<dbReference type="EMBL" id="FUYR01000001">
    <property type="protein sequence ID" value="SKB41827.1"/>
    <property type="molecule type" value="Genomic_DNA"/>
</dbReference>
<dbReference type="OrthoDB" id="5651790at2"/>
<dbReference type="Proteomes" id="UP000189981">
    <property type="component" value="Unassembled WGS sequence"/>
</dbReference>
<evidence type="ECO:0000313" key="7">
    <source>
        <dbReference type="EMBL" id="SKB41827.1"/>
    </source>
</evidence>
<evidence type="ECO:0000313" key="8">
    <source>
        <dbReference type="Proteomes" id="UP000189981"/>
    </source>
</evidence>
<gene>
    <name evidence="7" type="ORF">SAMN05661099_1252</name>
</gene>
<keyword evidence="3 6" id="KW-0812">Transmembrane</keyword>